<keyword evidence="3" id="KW-1185">Reference proteome</keyword>
<reference evidence="2" key="1">
    <citation type="submission" date="2021-11" db="EMBL/GenBank/DDBJ databases">
        <title>BS-T2-15 a new species belonging to the Comamonadaceae family isolated from the soil of a French oak forest.</title>
        <authorList>
            <person name="Mieszkin S."/>
            <person name="Alain K."/>
        </authorList>
    </citation>
    <scope>NUCLEOTIDE SEQUENCE</scope>
    <source>
        <strain evidence="2">BS-T2-15</strain>
    </source>
</reference>
<protein>
    <submittedName>
        <fullName evidence="2">Nuclear transport factor 2 family protein</fullName>
    </submittedName>
</protein>
<dbReference type="InterPro" id="IPR037401">
    <property type="entry name" value="SnoaL-like"/>
</dbReference>
<evidence type="ECO:0000313" key="3">
    <source>
        <dbReference type="Proteomes" id="UP001139353"/>
    </source>
</evidence>
<dbReference type="AlphaFoldDB" id="A0A9X1YNS5"/>
<dbReference type="SUPFAM" id="SSF54427">
    <property type="entry name" value="NTF2-like"/>
    <property type="match status" value="1"/>
</dbReference>
<dbReference type="InterPro" id="IPR032710">
    <property type="entry name" value="NTF2-like_dom_sf"/>
</dbReference>
<dbReference type="RefSeq" id="WP_275685503.1">
    <property type="nucleotide sequence ID" value="NZ_JAJLJH010000014.1"/>
</dbReference>
<organism evidence="2 3">
    <name type="scientific">Scleromatobacter humisilvae</name>
    <dbReference type="NCBI Taxonomy" id="2897159"/>
    <lineage>
        <taxon>Bacteria</taxon>
        <taxon>Pseudomonadati</taxon>
        <taxon>Pseudomonadota</taxon>
        <taxon>Betaproteobacteria</taxon>
        <taxon>Burkholderiales</taxon>
        <taxon>Sphaerotilaceae</taxon>
        <taxon>Scleromatobacter</taxon>
    </lineage>
</organism>
<name>A0A9X1YNS5_9BURK</name>
<feature type="domain" description="SnoaL-like" evidence="1">
    <location>
        <begin position="120"/>
        <end position="219"/>
    </location>
</feature>
<dbReference type="Proteomes" id="UP001139353">
    <property type="component" value="Unassembled WGS sequence"/>
</dbReference>
<accession>A0A9X1YNS5</accession>
<dbReference type="EMBL" id="JAJLJH010000014">
    <property type="protein sequence ID" value="MCK9689456.1"/>
    <property type="molecule type" value="Genomic_DNA"/>
</dbReference>
<proteinExistence type="predicted"/>
<evidence type="ECO:0000313" key="2">
    <source>
        <dbReference type="EMBL" id="MCK9689456.1"/>
    </source>
</evidence>
<dbReference type="Gene3D" id="3.10.450.50">
    <property type="match status" value="2"/>
</dbReference>
<gene>
    <name evidence="2" type="ORF">LPC04_27370</name>
</gene>
<dbReference type="Pfam" id="PF12680">
    <property type="entry name" value="SnoaL_2"/>
    <property type="match status" value="1"/>
</dbReference>
<sequence length="229" mass="25337">MFLSDLPSPIAAFVSAARAGEGGSLLSALHAVDVVTEGQCEHRGADIHAWGERLGSGSIALRPIGARQQHGDIVVTLWLELEEERRQADTLLDFHFRMDSGRLAQISVGPTPRPRMPPPVDDYIRATNRGDLVSLVSAFANDALVNDQLRDYWGRREIESWAARDIIGEQLTMHVVDCVYHYDHVIVTAHIDGTFDKRGLPDPLAMAFYFAARGDKIVQLIILRNQSGT</sequence>
<comment type="caution">
    <text evidence="2">The sequence shown here is derived from an EMBL/GenBank/DDBJ whole genome shotgun (WGS) entry which is preliminary data.</text>
</comment>
<evidence type="ECO:0000259" key="1">
    <source>
        <dbReference type="Pfam" id="PF12680"/>
    </source>
</evidence>